<dbReference type="InterPro" id="IPR050590">
    <property type="entry name" value="Exosome_comp_Rrp42_subfam"/>
</dbReference>
<dbReference type="FunCoup" id="A0A1Y1KCE1">
    <property type="interactions" value="1498"/>
</dbReference>
<dbReference type="GO" id="GO:0035925">
    <property type="term" value="F:mRNA 3'-UTR AU-rich region binding"/>
    <property type="evidence" value="ECO:0007669"/>
    <property type="project" value="TreeGrafter"/>
</dbReference>
<dbReference type="GO" id="GO:0000177">
    <property type="term" value="C:cytoplasmic exosome (RNase complex)"/>
    <property type="evidence" value="ECO:0007669"/>
    <property type="project" value="TreeGrafter"/>
</dbReference>
<proteinExistence type="inferred from homology"/>
<dbReference type="EMBL" id="GEZM01092797">
    <property type="protein sequence ID" value="JAV56457.1"/>
    <property type="molecule type" value="Transcribed_RNA"/>
</dbReference>
<dbReference type="OrthoDB" id="10264038at2759"/>
<evidence type="ECO:0000256" key="8">
    <source>
        <dbReference type="ARBA" id="ARBA00022884"/>
    </source>
</evidence>
<evidence type="ECO:0000256" key="3">
    <source>
        <dbReference type="ARBA" id="ARBA00006678"/>
    </source>
</evidence>
<evidence type="ECO:0000313" key="14">
    <source>
        <dbReference type="EMBL" id="JAV56457.1"/>
    </source>
</evidence>
<reference evidence="15" key="3">
    <citation type="submission" date="2019-08" db="EMBL/GenBank/DDBJ databases">
        <authorList>
            <consortium name="Photinus pyralis genome working group"/>
            <person name="Fallon T.R."/>
            <person name="Sander Lower S.E."/>
            <person name="Weng J.-K."/>
        </authorList>
    </citation>
    <scope>NUCLEOTIDE SEQUENCE</scope>
    <source>
        <strain evidence="15">1611_PpyrPB1</strain>
        <tissue evidence="15">Whole body</tissue>
    </source>
</reference>
<keyword evidence="5" id="KW-0963">Cytoplasm</keyword>
<dbReference type="GO" id="GO:0005730">
    <property type="term" value="C:nucleolus"/>
    <property type="evidence" value="ECO:0007669"/>
    <property type="project" value="UniProtKB-SubCell"/>
</dbReference>
<evidence type="ECO:0000256" key="6">
    <source>
        <dbReference type="ARBA" id="ARBA00022552"/>
    </source>
</evidence>
<sequence>MAKFRENLITNCEKKFIIKNLEDHTRLDGRAFDEFRELSIDFGRDWGCCYVSLGKTRVLAQVSCEIQRPKSSRLSEGILSINVELNPLGASHFESGRNSELQVVMNRILEKCVKDSRAVDMESLCIKINEKVWAFRVDINILNHEGNLLDCASIALLAALAHFRRPDVSCDGEETIVHSYAERDAIRTVIHHYPVCITYALFKEGTVVLADPTLLEEGVADASLILGINSYKEVCTLHLGGKALMDPENILKCTSKAAHRASLLVTEIKTVLKQDDERRVQGQINSFQSFKHAQGTKSLDTLTKYLDQWSVQKRKRDSKRKNTENGTVQPLGKGSAVLLPVEDDGAKSWKPSSDENESDSCS</sequence>
<dbReference type="Proteomes" id="UP000327044">
    <property type="component" value="Unassembled WGS sequence"/>
</dbReference>
<evidence type="ECO:0000259" key="13">
    <source>
        <dbReference type="Pfam" id="PF03725"/>
    </source>
</evidence>
<dbReference type="Gene3D" id="3.30.230.70">
    <property type="entry name" value="GHMP Kinase, N-terminal domain"/>
    <property type="match status" value="1"/>
</dbReference>
<dbReference type="GO" id="GO:0071035">
    <property type="term" value="P:nuclear polyadenylation-dependent rRNA catabolic process"/>
    <property type="evidence" value="ECO:0007669"/>
    <property type="project" value="TreeGrafter"/>
</dbReference>
<dbReference type="GO" id="GO:0000467">
    <property type="term" value="P:exonucleolytic trimming to generate mature 3'-end of 5.8S rRNA from tricistronic rRNA transcript (SSU-rRNA, 5.8S rRNA, LSU-rRNA)"/>
    <property type="evidence" value="ECO:0007669"/>
    <property type="project" value="TreeGrafter"/>
</dbReference>
<dbReference type="SUPFAM" id="SSF54211">
    <property type="entry name" value="Ribosomal protein S5 domain 2-like"/>
    <property type="match status" value="1"/>
</dbReference>
<dbReference type="InterPro" id="IPR036345">
    <property type="entry name" value="ExoRNase_PH_dom2_sf"/>
</dbReference>
<evidence type="ECO:0000259" key="12">
    <source>
        <dbReference type="Pfam" id="PF01138"/>
    </source>
</evidence>
<dbReference type="Pfam" id="PF01138">
    <property type="entry name" value="RNase_PH"/>
    <property type="match status" value="1"/>
</dbReference>
<feature type="domain" description="Exoribonuclease phosphorolytic" evidence="12">
    <location>
        <begin position="34"/>
        <end position="166"/>
    </location>
</feature>
<dbReference type="InterPro" id="IPR015847">
    <property type="entry name" value="ExoRNase_PH_dom2"/>
</dbReference>
<dbReference type="PANTHER" id="PTHR11097">
    <property type="entry name" value="EXOSOME COMPLEX EXONUCLEASE RIBOSOMAL RNA PROCESSING PROTEIN"/>
    <property type="match status" value="1"/>
</dbReference>
<dbReference type="InterPro" id="IPR020568">
    <property type="entry name" value="Ribosomal_Su5_D2-typ_SF"/>
</dbReference>
<dbReference type="Pfam" id="PF03725">
    <property type="entry name" value="RNase_PH_C"/>
    <property type="match status" value="1"/>
</dbReference>
<dbReference type="GO" id="GO:0034475">
    <property type="term" value="P:U4 snRNA 3'-end processing"/>
    <property type="evidence" value="ECO:0007669"/>
    <property type="project" value="TreeGrafter"/>
</dbReference>
<dbReference type="GO" id="GO:0034476">
    <property type="term" value="P:U5 snRNA 3'-end processing"/>
    <property type="evidence" value="ECO:0007669"/>
    <property type="project" value="TreeGrafter"/>
</dbReference>
<dbReference type="AlphaFoldDB" id="A0A1Y1KCE1"/>
<keyword evidence="16" id="KW-1185">Reference proteome</keyword>
<dbReference type="FunFam" id="3.30.230.70:FF:000005">
    <property type="entry name" value="Exosome complex component RRP45"/>
    <property type="match status" value="1"/>
</dbReference>
<dbReference type="InterPro" id="IPR033100">
    <property type="entry name" value="Rrp45"/>
</dbReference>
<reference evidence="15 16" key="2">
    <citation type="journal article" date="2018" name="Elife">
        <title>Firefly genomes illuminate parallel origins of bioluminescence in beetles.</title>
        <authorList>
            <person name="Fallon T.R."/>
            <person name="Lower S.E."/>
            <person name="Chang C.H."/>
            <person name="Bessho-Uehara M."/>
            <person name="Martin G.J."/>
            <person name="Bewick A.J."/>
            <person name="Behringer M."/>
            <person name="Debat H.J."/>
            <person name="Wong I."/>
            <person name="Day J.C."/>
            <person name="Suvorov A."/>
            <person name="Silva C.J."/>
            <person name="Stanger-Hall K.F."/>
            <person name="Hall D.W."/>
            <person name="Schmitz R.J."/>
            <person name="Nelson D.R."/>
            <person name="Lewis S.M."/>
            <person name="Shigenobu S."/>
            <person name="Bybee S.M."/>
            <person name="Larracuente A.M."/>
            <person name="Oba Y."/>
            <person name="Weng J.K."/>
        </authorList>
    </citation>
    <scope>NUCLEOTIDE SEQUENCE [LARGE SCALE GENOMIC DNA]</scope>
    <source>
        <strain evidence="15">1611_PpyrPB1</strain>
        <tissue evidence="15">Whole body</tissue>
    </source>
</reference>
<dbReference type="InterPro" id="IPR027408">
    <property type="entry name" value="PNPase/RNase_PH_dom_sf"/>
</dbReference>
<dbReference type="SUPFAM" id="SSF55666">
    <property type="entry name" value="Ribonuclease PH domain 2-like"/>
    <property type="match status" value="1"/>
</dbReference>
<evidence type="ECO:0000256" key="9">
    <source>
        <dbReference type="ARBA" id="ARBA00023242"/>
    </source>
</evidence>
<evidence type="ECO:0000256" key="1">
    <source>
        <dbReference type="ARBA" id="ARBA00004496"/>
    </source>
</evidence>
<keyword evidence="8" id="KW-0694">RNA-binding</keyword>
<keyword evidence="9" id="KW-0539">Nucleus</keyword>
<feature type="region of interest" description="Disordered" evidence="11">
    <location>
        <begin position="313"/>
        <end position="362"/>
    </location>
</feature>
<protein>
    <recommendedName>
        <fullName evidence="4">Exosome complex component RRP45</fullName>
    </recommendedName>
    <alternativeName>
        <fullName evidence="10">Exosome component 9</fullName>
    </alternativeName>
</protein>
<evidence type="ECO:0000256" key="4">
    <source>
        <dbReference type="ARBA" id="ARBA00019572"/>
    </source>
</evidence>
<dbReference type="GO" id="GO:0000176">
    <property type="term" value="C:nuclear exosome (RNase complex)"/>
    <property type="evidence" value="ECO:0007669"/>
    <property type="project" value="TreeGrafter"/>
</dbReference>
<dbReference type="InParanoid" id="A0A1Y1KCE1"/>
<reference evidence="14" key="1">
    <citation type="journal article" date="2016" name="Sci. Rep.">
        <title>Molecular characterization of firefly nuptial gifts: a multi-omics approach sheds light on postcopulatory sexual selection.</title>
        <authorList>
            <person name="Al-Wathiqui N."/>
            <person name="Fallon T.R."/>
            <person name="South A."/>
            <person name="Weng J.K."/>
            <person name="Lewis S.M."/>
        </authorList>
    </citation>
    <scope>NUCLEOTIDE SEQUENCE</scope>
</reference>
<comment type="similarity">
    <text evidence="3">Belongs to the RNase PH family.</text>
</comment>
<dbReference type="PANTHER" id="PTHR11097:SF14">
    <property type="entry name" value="EXOSOME COMPLEX COMPONENT RRP45"/>
    <property type="match status" value="1"/>
</dbReference>
<name>A0A1Y1KCE1_PHOPY</name>
<evidence type="ECO:0000256" key="7">
    <source>
        <dbReference type="ARBA" id="ARBA00022835"/>
    </source>
</evidence>
<evidence type="ECO:0000256" key="5">
    <source>
        <dbReference type="ARBA" id="ARBA00022490"/>
    </source>
</evidence>
<evidence type="ECO:0000256" key="2">
    <source>
        <dbReference type="ARBA" id="ARBA00004604"/>
    </source>
</evidence>
<feature type="domain" description="Exoribonuclease phosphorolytic" evidence="13">
    <location>
        <begin position="192"/>
        <end position="255"/>
    </location>
</feature>
<dbReference type="InterPro" id="IPR001247">
    <property type="entry name" value="ExoRNase_PH_dom1"/>
</dbReference>
<dbReference type="CDD" id="cd11368">
    <property type="entry name" value="RNase_PH_RRP45"/>
    <property type="match status" value="1"/>
</dbReference>
<organism evidence="14">
    <name type="scientific">Photinus pyralis</name>
    <name type="common">Common eastern firefly</name>
    <name type="synonym">Lampyris pyralis</name>
    <dbReference type="NCBI Taxonomy" id="7054"/>
    <lineage>
        <taxon>Eukaryota</taxon>
        <taxon>Metazoa</taxon>
        <taxon>Ecdysozoa</taxon>
        <taxon>Arthropoda</taxon>
        <taxon>Hexapoda</taxon>
        <taxon>Insecta</taxon>
        <taxon>Pterygota</taxon>
        <taxon>Neoptera</taxon>
        <taxon>Endopterygota</taxon>
        <taxon>Coleoptera</taxon>
        <taxon>Polyphaga</taxon>
        <taxon>Elateriformia</taxon>
        <taxon>Elateroidea</taxon>
        <taxon>Lampyridae</taxon>
        <taxon>Lampyrinae</taxon>
        <taxon>Photinus</taxon>
    </lineage>
</organism>
<dbReference type="EMBL" id="GEZM01092798">
    <property type="protein sequence ID" value="JAV56455.1"/>
    <property type="molecule type" value="Transcribed_RNA"/>
</dbReference>
<dbReference type="GO" id="GO:0071038">
    <property type="term" value="P:TRAMP-dependent tRNA surveillance pathway"/>
    <property type="evidence" value="ECO:0007669"/>
    <property type="project" value="TreeGrafter"/>
</dbReference>
<evidence type="ECO:0000256" key="10">
    <source>
        <dbReference type="ARBA" id="ARBA00032660"/>
    </source>
</evidence>
<dbReference type="GO" id="GO:0071028">
    <property type="term" value="P:nuclear mRNA surveillance"/>
    <property type="evidence" value="ECO:0007669"/>
    <property type="project" value="TreeGrafter"/>
</dbReference>
<keyword evidence="6" id="KW-0698">rRNA processing</keyword>
<evidence type="ECO:0000313" key="15">
    <source>
        <dbReference type="EMBL" id="KAB0799951.1"/>
    </source>
</evidence>
<evidence type="ECO:0000256" key="11">
    <source>
        <dbReference type="SAM" id="MobiDB-lite"/>
    </source>
</evidence>
<comment type="subcellular location">
    <subcellularLocation>
        <location evidence="1">Cytoplasm</location>
    </subcellularLocation>
    <subcellularLocation>
        <location evidence="2">Nucleus</location>
        <location evidence="2">Nucleolus</location>
    </subcellularLocation>
</comment>
<dbReference type="EMBL" id="VVIM01000005">
    <property type="protein sequence ID" value="KAB0799951.1"/>
    <property type="molecule type" value="Genomic_DNA"/>
</dbReference>
<gene>
    <name evidence="15" type="ORF">PPYR_07831</name>
</gene>
<dbReference type="GO" id="GO:0016075">
    <property type="term" value="P:rRNA catabolic process"/>
    <property type="evidence" value="ECO:0007669"/>
    <property type="project" value="TreeGrafter"/>
</dbReference>
<keyword evidence="7" id="KW-0271">Exosome</keyword>
<accession>A0A1Y1KCE1</accession>
<evidence type="ECO:0000313" key="16">
    <source>
        <dbReference type="Proteomes" id="UP000327044"/>
    </source>
</evidence>
<dbReference type="GO" id="GO:0034473">
    <property type="term" value="P:U1 snRNA 3'-end processing"/>
    <property type="evidence" value="ECO:0007669"/>
    <property type="project" value="TreeGrafter"/>
</dbReference>